<evidence type="ECO:0000256" key="2">
    <source>
        <dbReference type="ARBA" id="ARBA00022771"/>
    </source>
</evidence>
<dbReference type="PANTHER" id="PTHR33248">
    <property type="entry name" value="ZINC ION-BINDING PROTEIN"/>
    <property type="match status" value="1"/>
</dbReference>
<name>A0ABR2G8Q9_9ROSI</name>
<organism evidence="7 8">
    <name type="scientific">Hibiscus sabdariffa</name>
    <name type="common">roselle</name>
    <dbReference type="NCBI Taxonomy" id="183260"/>
    <lineage>
        <taxon>Eukaryota</taxon>
        <taxon>Viridiplantae</taxon>
        <taxon>Streptophyta</taxon>
        <taxon>Embryophyta</taxon>
        <taxon>Tracheophyta</taxon>
        <taxon>Spermatophyta</taxon>
        <taxon>Magnoliopsida</taxon>
        <taxon>eudicotyledons</taxon>
        <taxon>Gunneridae</taxon>
        <taxon>Pentapetalae</taxon>
        <taxon>rosids</taxon>
        <taxon>malvids</taxon>
        <taxon>Malvales</taxon>
        <taxon>Malvaceae</taxon>
        <taxon>Malvoideae</taxon>
        <taxon>Hibiscus</taxon>
    </lineage>
</organism>
<evidence type="ECO:0000259" key="6">
    <source>
        <dbReference type="PROSITE" id="PS51999"/>
    </source>
</evidence>
<evidence type="ECO:0000256" key="1">
    <source>
        <dbReference type="ARBA" id="ARBA00022723"/>
    </source>
</evidence>
<dbReference type="Proteomes" id="UP001472677">
    <property type="component" value="Unassembled WGS sequence"/>
</dbReference>
<gene>
    <name evidence="7" type="ORF">V6N12_065441</name>
</gene>
<proteinExistence type="predicted"/>
<keyword evidence="5" id="KW-0472">Membrane</keyword>
<keyword evidence="1" id="KW-0479">Metal-binding</keyword>
<keyword evidence="5" id="KW-0812">Transmembrane</keyword>
<keyword evidence="2 4" id="KW-0863">Zinc-finger</keyword>
<dbReference type="Pfam" id="PF06839">
    <property type="entry name" value="Zn_ribbon_GRF"/>
    <property type="match status" value="1"/>
</dbReference>
<sequence>METGVPICRCDLEAKIATSWADDNPGRRFFGCKNYGREGHCRFFAWYDATLTPRARVVIVGLLRKVKKMERARRIDRICWLCLLIFSITMWILDLASISHMLVEEEVVVSLLENFSFEAHEVVVAAEVVDFVEVVVAVEDSDFVEILEAD</sequence>
<keyword evidence="3" id="KW-0862">Zinc</keyword>
<dbReference type="InterPro" id="IPR010666">
    <property type="entry name" value="Znf_GRF"/>
</dbReference>
<feature type="transmembrane region" description="Helical" evidence="5">
    <location>
        <begin position="78"/>
        <end position="103"/>
    </location>
</feature>
<reference evidence="7 8" key="1">
    <citation type="journal article" date="2024" name="G3 (Bethesda)">
        <title>Genome assembly of Hibiscus sabdariffa L. provides insights into metabolisms of medicinal natural products.</title>
        <authorList>
            <person name="Kim T."/>
        </authorList>
    </citation>
    <scope>NUCLEOTIDE SEQUENCE [LARGE SCALE GENOMIC DNA]</scope>
    <source>
        <strain evidence="7">TK-2024</strain>
        <tissue evidence="7">Old leaves</tissue>
    </source>
</reference>
<feature type="domain" description="GRF-type" evidence="6">
    <location>
        <begin position="8"/>
        <end position="50"/>
    </location>
</feature>
<comment type="caution">
    <text evidence="7">The sequence shown here is derived from an EMBL/GenBank/DDBJ whole genome shotgun (WGS) entry which is preliminary data.</text>
</comment>
<keyword evidence="5" id="KW-1133">Transmembrane helix</keyword>
<keyword evidence="8" id="KW-1185">Reference proteome</keyword>
<evidence type="ECO:0000256" key="3">
    <source>
        <dbReference type="ARBA" id="ARBA00022833"/>
    </source>
</evidence>
<evidence type="ECO:0000313" key="7">
    <source>
        <dbReference type="EMBL" id="KAK8596964.1"/>
    </source>
</evidence>
<dbReference type="PROSITE" id="PS51999">
    <property type="entry name" value="ZF_GRF"/>
    <property type="match status" value="1"/>
</dbReference>
<protein>
    <recommendedName>
        <fullName evidence="6">GRF-type domain-containing protein</fullName>
    </recommendedName>
</protein>
<accession>A0ABR2G8Q9</accession>
<evidence type="ECO:0000256" key="5">
    <source>
        <dbReference type="SAM" id="Phobius"/>
    </source>
</evidence>
<evidence type="ECO:0000313" key="8">
    <source>
        <dbReference type="Proteomes" id="UP001472677"/>
    </source>
</evidence>
<dbReference type="EMBL" id="JBBPBM010000002">
    <property type="protein sequence ID" value="KAK8596964.1"/>
    <property type="molecule type" value="Genomic_DNA"/>
</dbReference>
<evidence type="ECO:0000256" key="4">
    <source>
        <dbReference type="PROSITE-ProRule" id="PRU01343"/>
    </source>
</evidence>